<organism evidence="2 3">
    <name type="scientific">Fervidibacillus albus</name>
    <dbReference type="NCBI Taxonomy" id="2980026"/>
    <lineage>
        <taxon>Bacteria</taxon>
        <taxon>Bacillati</taxon>
        <taxon>Bacillota</taxon>
        <taxon>Bacilli</taxon>
        <taxon>Bacillales</taxon>
        <taxon>Bacillaceae</taxon>
        <taxon>Fervidibacillus</taxon>
    </lineage>
</organism>
<dbReference type="Proteomes" id="UP001164718">
    <property type="component" value="Chromosome"/>
</dbReference>
<dbReference type="KEGG" id="faf:OE104_02290"/>
<evidence type="ECO:0000313" key="2">
    <source>
        <dbReference type="EMBL" id="WAA11200.1"/>
    </source>
</evidence>
<protein>
    <submittedName>
        <fullName evidence="2">Transposase</fullName>
    </submittedName>
</protein>
<name>A0A9E8LWZ2_9BACI</name>
<dbReference type="EMBL" id="CP106878">
    <property type="protein sequence ID" value="WAA11200.1"/>
    <property type="molecule type" value="Genomic_DNA"/>
</dbReference>
<evidence type="ECO:0000259" key="1">
    <source>
        <dbReference type="Pfam" id="PF01610"/>
    </source>
</evidence>
<feature type="domain" description="Transposase IS204/IS1001/IS1096/IS1165 DDE" evidence="1">
    <location>
        <begin position="4"/>
        <end position="35"/>
    </location>
</feature>
<proteinExistence type="predicted"/>
<dbReference type="Pfam" id="PF01610">
    <property type="entry name" value="DDE_Tnp_ISL3"/>
    <property type="match status" value="1"/>
</dbReference>
<evidence type="ECO:0000313" key="3">
    <source>
        <dbReference type="Proteomes" id="UP001164718"/>
    </source>
</evidence>
<dbReference type="InterPro" id="IPR002560">
    <property type="entry name" value="Transposase_DDE"/>
</dbReference>
<accession>A0A9E8LWZ2</accession>
<dbReference type="AlphaFoldDB" id="A0A9E8LWZ2"/>
<sequence>MFKKARDSVKTIVIDMYSPYIALIKDLFPKAQVMIHPLGRVTCLYFCSKKGLIFHHQHQKL</sequence>
<reference evidence="2" key="1">
    <citation type="submission" date="2022-09" db="EMBL/GenBank/DDBJ databases">
        <title>Complete Genomes of Fervidibacillus albus and Fervidibacillus halotolerans isolated from tidal flat sediments.</title>
        <authorList>
            <person name="Kwon K.K."/>
            <person name="Yang S.-H."/>
            <person name="Park M.J."/>
            <person name="Oh H.-M."/>
        </authorList>
    </citation>
    <scope>NUCLEOTIDE SEQUENCE</scope>
    <source>
        <strain evidence="2">MEBiC13591</strain>
    </source>
</reference>
<keyword evidence="3" id="KW-1185">Reference proteome</keyword>
<gene>
    <name evidence="2" type="ORF">OE104_02290</name>
</gene>